<organism evidence="1 2">
    <name type="scientific">Gigaspora rosea</name>
    <dbReference type="NCBI Taxonomy" id="44941"/>
    <lineage>
        <taxon>Eukaryota</taxon>
        <taxon>Fungi</taxon>
        <taxon>Fungi incertae sedis</taxon>
        <taxon>Mucoromycota</taxon>
        <taxon>Glomeromycotina</taxon>
        <taxon>Glomeromycetes</taxon>
        <taxon>Diversisporales</taxon>
        <taxon>Gigasporaceae</taxon>
        <taxon>Gigaspora</taxon>
    </lineage>
</organism>
<evidence type="ECO:0000313" key="1">
    <source>
        <dbReference type="EMBL" id="RIB15869.1"/>
    </source>
</evidence>
<dbReference type="EMBL" id="QKWP01000716">
    <property type="protein sequence ID" value="RIB15869.1"/>
    <property type="molecule type" value="Genomic_DNA"/>
</dbReference>
<protein>
    <submittedName>
        <fullName evidence="1">Uncharacterized protein</fullName>
    </submittedName>
</protein>
<accession>A0A397V4L8</accession>
<gene>
    <name evidence="1" type="ORF">C2G38_2092271</name>
</gene>
<dbReference type="AlphaFoldDB" id="A0A397V4L8"/>
<evidence type="ECO:0000313" key="2">
    <source>
        <dbReference type="Proteomes" id="UP000266673"/>
    </source>
</evidence>
<comment type="caution">
    <text evidence="1">The sequence shown here is derived from an EMBL/GenBank/DDBJ whole genome shotgun (WGS) entry which is preliminary data.</text>
</comment>
<reference evidence="1 2" key="1">
    <citation type="submission" date="2018-06" db="EMBL/GenBank/DDBJ databases">
        <title>Comparative genomics reveals the genomic features of Rhizophagus irregularis, R. cerebriforme, R. diaphanum and Gigaspora rosea, and their symbiotic lifestyle signature.</title>
        <authorList>
            <person name="Morin E."/>
            <person name="San Clemente H."/>
            <person name="Chen E.C.H."/>
            <person name="De La Providencia I."/>
            <person name="Hainaut M."/>
            <person name="Kuo A."/>
            <person name="Kohler A."/>
            <person name="Murat C."/>
            <person name="Tang N."/>
            <person name="Roy S."/>
            <person name="Loubradou J."/>
            <person name="Henrissat B."/>
            <person name="Grigoriev I.V."/>
            <person name="Corradi N."/>
            <person name="Roux C."/>
            <person name="Martin F.M."/>
        </authorList>
    </citation>
    <scope>NUCLEOTIDE SEQUENCE [LARGE SCALE GENOMIC DNA]</scope>
    <source>
        <strain evidence="1 2">DAOM 194757</strain>
    </source>
</reference>
<dbReference type="Proteomes" id="UP000266673">
    <property type="component" value="Unassembled WGS sequence"/>
</dbReference>
<sequence>MYSNYRNNKKEDNTDEITHAINRLEKNDNILDIIKESPNLIRFYNQFTSLKKEITKKRHLEEDLSQKSNYRMSDFFLPLVIHDYLKYTIEFSSSNTD</sequence>
<proteinExistence type="predicted"/>
<name>A0A397V4L8_9GLOM</name>
<keyword evidence="2" id="KW-1185">Reference proteome</keyword>